<feature type="compositionally biased region" description="Polar residues" evidence="1">
    <location>
        <begin position="234"/>
        <end position="246"/>
    </location>
</feature>
<dbReference type="EMBL" id="KV878888">
    <property type="protein sequence ID" value="OJJ89521.1"/>
    <property type="molecule type" value="Genomic_DNA"/>
</dbReference>
<dbReference type="GO" id="GO:0016071">
    <property type="term" value="P:mRNA metabolic process"/>
    <property type="evidence" value="ECO:0007669"/>
    <property type="project" value="UniProtKB-ARBA"/>
</dbReference>
<dbReference type="Pfam" id="PF15365">
    <property type="entry name" value="PNRC"/>
    <property type="match status" value="1"/>
</dbReference>
<keyword evidence="3" id="KW-1185">Reference proteome</keyword>
<feature type="compositionally biased region" description="Low complexity" evidence="1">
    <location>
        <begin position="257"/>
        <end position="267"/>
    </location>
</feature>
<evidence type="ECO:0000313" key="2">
    <source>
        <dbReference type="EMBL" id="OJJ89521.1"/>
    </source>
</evidence>
<feature type="compositionally biased region" description="Pro residues" evidence="1">
    <location>
        <begin position="402"/>
        <end position="413"/>
    </location>
</feature>
<sequence length="466" mass="49819">MSAQIQSPTPPTPKGPRNNRRHPKKTTTPHTQKATLLTTPPSSPPRNLSPGGAATDSSTNVNLSKKKNPRSAKKPPQNGPKGSPFNNGHRHTSSQGPTNTPQVKDSPHYAGPTFHASPAPSALPMPSFFSKSMPESDLAPTAESENEGLEGEPDLETTPSKPKGRPQPSSQGEQSTPLDFLFKAAVEARSAQAQRSPETKPTVRSPQTDSKALPQRNPNGFAGGMFPIEMENVGSPNFQIGPSFATSYKDRMDALRSASSPSQSPQSLAEVDEGERKAKTEALKSLLLNPRPQRPSSASPLVYTQANSVKERPNPSPNVPHFATPSRTISGPPATASHGFSNEQKQPPYTNGIHSPLSYARLGGPHPSILRKEIPTSGPTSAGVTSEAFPFPSPYMGYNQPDFPPRCAPPPQYRSPAPYSTASPAMPAHSSPQVLDTKKMEDDLRRILKLDVHSSFPTNGVQSSFA</sequence>
<feature type="region of interest" description="Disordered" evidence="1">
    <location>
        <begin position="1"/>
        <end position="440"/>
    </location>
</feature>
<dbReference type="InterPro" id="IPR028322">
    <property type="entry name" value="PNRC-like_rgn"/>
</dbReference>
<protein>
    <submittedName>
        <fullName evidence="2">Uncharacterized protein</fullName>
    </submittedName>
</protein>
<organism evidence="2 3">
    <name type="scientific">Aspergillus glaucus CBS 516.65</name>
    <dbReference type="NCBI Taxonomy" id="1160497"/>
    <lineage>
        <taxon>Eukaryota</taxon>
        <taxon>Fungi</taxon>
        <taxon>Dikarya</taxon>
        <taxon>Ascomycota</taxon>
        <taxon>Pezizomycotina</taxon>
        <taxon>Eurotiomycetes</taxon>
        <taxon>Eurotiomycetidae</taxon>
        <taxon>Eurotiales</taxon>
        <taxon>Aspergillaceae</taxon>
        <taxon>Aspergillus</taxon>
        <taxon>Aspergillus subgen. Aspergillus</taxon>
    </lineage>
</organism>
<feature type="compositionally biased region" description="Acidic residues" evidence="1">
    <location>
        <begin position="144"/>
        <end position="155"/>
    </location>
</feature>
<gene>
    <name evidence="2" type="ORF">ASPGLDRAFT_41544</name>
</gene>
<dbReference type="AlphaFoldDB" id="A0A1L9W032"/>
<dbReference type="PANTHER" id="PTHR35361:SF1">
    <property type="entry name" value="OS08G0443700 PROTEIN"/>
    <property type="match status" value="1"/>
</dbReference>
<feature type="compositionally biased region" description="Polar residues" evidence="1">
    <location>
        <begin position="338"/>
        <end position="353"/>
    </location>
</feature>
<feature type="compositionally biased region" description="Basic residues" evidence="1">
    <location>
        <begin position="64"/>
        <end position="73"/>
    </location>
</feature>
<dbReference type="PANTHER" id="PTHR35361">
    <property type="entry name" value="OS08G0443700 PROTEIN"/>
    <property type="match status" value="1"/>
</dbReference>
<feature type="compositionally biased region" description="Low complexity" evidence="1">
    <location>
        <begin position="116"/>
        <end position="130"/>
    </location>
</feature>
<feature type="compositionally biased region" description="Polar residues" evidence="1">
    <location>
        <begin position="294"/>
        <end position="308"/>
    </location>
</feature>
<feature type="compositionally biased region" description="Polar residues" evidence="1">
    <location>
        <begin position="93"/>
        <end position="103"/>
    </location>
</feature>
<name>A0A1L9W032_ASPGL</name>
<feature type="compositionally biased region" description="Polar residues" evidence="1">
    <location>
        <begin position="167"/>
        <end position="177"/>
    </location>
</feature>
<dbReference type="GeneID" id="34461693"/>
<evidence type="ECO:0000256" key="1">
    <source>
        <dbReference type="SAM" id="MobiDB-lite"/>
    </source>
</evidence>
<evidence type="ECO:0000313" key="3">
    <source>
        <dbReference type="Proteomes" id="UP000184300"/>
    </source>
</evidence>
<dbReference type="VEuPathDB" id="FungiDB:ASPGLDRAFT_41544"/>
<dbReference type="Proteomes" id="UP000184300">
    <property type="component" value="Unassembled WGS sequence"/>
</dbReference>
<accession>A0A1L9W032</accession>
<dbReference type="RefSeq" id="XP_022406183.1">
    <property type="nucleotide sequence ID" value="XM_022545432.1"/>
</dbReference>
<feature type="compositionally biased region" description="Low complexity" evidence="1">
    <location>
        <begin position="28"/>
        <end position="50"/>
    </location>
</feature>
<reference evidence="3" key="1">
    <citation type="journal article" date="2017" name="Genome Biol.">
        <title>Comparative genomics reveals high biological diversity and specific adaptations in the industrially and medically important fungal genus Aspergillus.</title>
        <authorList>
            <person name="de Vries R.P."/>
            <person name="Riley R."/>
            <person name="Wiebenga A."/>
            <person name="Aguilar-Osorio G."/>
            <person name="Amillis S."/>
            <person name="Uchima C.A."/>
            <person name="Anderluh G."/>
            <person name="Asadollahi M."/>
            <person name="Askin M."/>
            <person name="Barry K."/>
            <person name="Battaglia E."/>
            <person name="Bayram O."/>
            <person name="Benocci T."/>
            <person name="Braus-Stromeyer S.A."/>
            <person name="Caldana C."/>
            <person name="Canovas D."/>
            <person name="Cerqueira G.C."/>
            <person name="Chen F."/>
            <person name="Chen W."/>
            <person name="Choi C."/>
            <person name="Clum A."/>
            <person name="Dos Santos R.A."/>
            <person name="Damasio A.R."/>
            <person name="Diallinas G."/>
            <person name="Emri T."/>
            <person name="Fekete E."/>
            <person name="Flipphi M."/>
            <person name="Freyberg S."/>
            <person name="Gallo A."/>
            <person name="Gournas C."/>
            <person name="Habgood R."/>
            <person name="Hainaut M."/>
            <person name="Harispe M.L."/>
            <person name="Henrissat B."/>
            <person name="Hilden K.S."/>
            <person name="Hope R."/>
            <person name="Hossain A."/>
            <person name="Karabika E."/>
            <person name="Karaffa L."/>
            <person name="Karanyi Z."/>
            <person name="Krasevec N."/>
            <person name="Kuo A."/>
            <person name="Kusch H."/>
            <person name="LaButti K."/>
            <person name="Lagendijk E.L."/>
            <person name="Lapidus A."/>
            <person name="Levasseur A."/>
            <person name="Lindquist E."/>
            <person name="Lipzen A."/>
            <person name="Logrieco A.F."/>
            <person name="MacCabe A."/>
            <person name="Maekelae M.R."/>
            <person name="Malavazi I."/>
            <person name="Melin P."/>
            <person name="Meyer V."/>
            <person name="Mielnichuk N."/>
            <person name="Miskei M."/>
            <person name="Molnar A.P."/>
            <person name="Mule G."/>
            <person name="Ngan C.Y."/>
            <person name="Orejas M."/>
            <person name="Orosz E."/>
            <person name="Ouedraogo J.P."/>
            <person name="Overkamp K.M."/>
            <person name="Park H.-S."/>
            <person name="Perrone G."/>
            <person name="Piumi F."/>
            <person name="Punt P.J."/>
            <person name="Ram A.F."/>
            <person name="Ramon A."/>
            <person name="Rauscher S."/>
            <person name="Record E."/>
            <person name="Riano-Pachon D.M."/>
            <person name="Robert V."/>
            <person name="Roehrig J."/>
            <person name="Ruller R."/>
            <person name="Salamov A."/>
            <person name="Salih N.S."/>
            <person name="Samson R.A."/>
            <person name="Sandor E."/>
            <person name="Sanguinetti M."/>
            <person name="Schuetze T."/>
            <person name="Sepcic K."/>
            <person name="Shelest E."/>
            <person name="Sherlock G."/>
            <person name="Sophianopoulou V."/>
            <person name="Squina F.M."/>
            <person name="Sun H."/>
            <person name="Susca A."/>
            <person name="Todd R.B."/>
            <person name="Tsang A."/>
            <person name="Unkles S.E."/>
            <person name="van de Wiele N."/>
            <person name="van Rossen-Uffink D."/>
            <person name="Oliveira J.V."/>
            <person name="Vesth T.C."/>
            <person name="Visser J."/>
            <person name="Yu J.-H."/>
            <person name="Zhou M."/>
            <person name="Andersen M.R."/>
            <person name="Archer D.B."/>
            <person name="Baker S.E."/>
            <person name="Benoit I."/>
            <person name="Brakhage A.A."/>
            <person name="Braus G.H."/>
            <person name="Fischer R."/>
            <person name="Frisvad J.C."/>
            <person name="Goldman G.H."/>
            <person name="Houbraken J."/>
            <person name="Oakley B."/>
            <person name="Pocsi I."/>
            <person name="Scazzocchio C."/>
            <person name="Seiboth B."/>
            <person name="vanKuyk P.A."/>
            <person name="Wortman J."/>
            <person name="Dyer P.S."/>
            <person name="Grigoriev I.V."/>
        </authorList>
    </citation>
    <scope>NUCLEOTIDE SEQUENCE [LARGE SCALE GENOMIC DNA]</scope>
    <source>
        <strain evidence="3">CBS 516.65</strain>
    </source>
</reference>
<dbReference type="OrthoDB" id="2142961at2759"/>
<feature type="compositionally biased region" description="Basic residues" evidence="1">
    <location>
        <begin position="17"/>
        <end position="27"/>
    </location>
</feature>
<proteinExistence type="predicted"/>